<dbReference type="EMBL" id="MZGV01000008">
    <property type="protein sequence ID" value="OPJ63624.1"/>
    <property type="molecule type" value="Genomic_DNA"/>
</dbReference>
<name>A0A1V4IV17_9CLOT</name>
<protein>
    <recommendedName>
        <fullName evidence="2">UPF0473 protein CLORY_11320</fullName>
    </recommendedName>
</protein>
<accession>A0A1V4IV17</accession>
<organism evidence="3 4">
    <name type="scientific">Clostridium oryzae</name>
    <dbReference type="NCBI Taxonomy" id="1450648"/>
    <lineage>
        <taxon>Bacteria</taxon>
        <taxon>Bacillati</taxon>
        <taxon>Bacillota</taxon>
        <taxon>Clostridia</taxon>
        <taxon>Eubacteriales</taxon>
        <taxon>Clostridiaceae</taxon>
        <taxon>Clostridium</taxon>
    </lineage>
</organism>
<keyword evidence="4" id="KW-1185">Reference proteome</keyword>
<dbReference type="PANTHER" id="PTHR40066">
    <property type="entry name" value="UPF0473 PROTEIN CBO2561/CLC_2432"/>
    <property type="match status" value="1"/>
</dbReference>
<reference evidence="3 4" key="1">
    <citation type="submission" date="2017-03" db="EMBL/GenBank/DDBJ databases">
        <title>Genome sequence of Clostridium oryzae DSM 28571.</title>
        <authorList>
            <person name="Poehlein A."/>
            <person name="Daniel R."/>
        </authorList>
    </citation>
    <scope>NUCLEOTIDE SEQUENCE [LARGE SCALE GENOMIC DNA]</scope>
    <source>
        <strain evidence="3 4">DSM 28571</strain>
    </source>
</reference>
<dbReference type="STRING" id="1450648.CLORY_11320"/>
<evidence type="ECO:0000256" key="2">
    <source>
        <dbReference type="HAMAP-Rule" id="MF_01448"/>
    </source>
</evidence>
<comment type="similarity">
    <text evidence="1 2">Belongs to the UPF0473 family.</text>
</comment>
<evidence type="ECO:0000313" key="4">
    <source>
        <dbReference type="Proteomes" id="UP000190080"/>
    </source>
</evidence>
<dbReference type="HAMAP" id="MF_01448">
    <property type="entry name" value="UPF0473"/>
    <property type="match status" value="1"/>
</dbReference>
<dbReference type="RefSeq" id="WP_079422552.1">
    <property type="nucleotide sequence ID" value="NZ_MZGV01000008.1"/>
</dbReference>
<dbReference type="OrthoDB" id="9811971at2"/>
<dbReference type="AlphaFoldDB" id="A0A1V4IV17"/>
<gene>
    <name evidence="3" type="ORF">CLORY_11320</name>
</gene>
<proteinExistence type="inferred from homology"/>
<comment type="caution">
    <text evidence="3">The sequence shown here is derived from an EMBL/GenBank/DDBJ whole genome shotgun (WGS) entry which is preliminary data.</text>
</comment>
<evidence type="ECO:0000313" key="3">
    <source>
        <dbReference type="EMBL" id="OPJ63624.1"/>
    </source>
</evidence>
<dbReference type="PANTHER" id="PTHR40066:SF1">
    <property type="entry name" value="UPF0473 PROTEIN CBO2561_CLC_2432"/>
    <property type="match status" value="1"/>
</dbReference>
<dbReference type="InterPro" id="IPR009711">
    <property type="entry name" value="UPF0473"/>
</dbReference>
<evidence type="ECO:0000256" key="1">
    <source>
        <dbReference type="ARBA" id="ARBA00008439"/>
    </source>
</evidence>
<dbReference type="Proteomes" id="UP000190080">
    <property type="component" value="Unassembled WGS sequence"/>
</dbReference>
<sequence>MENDMEKIVLKDEDGEEREFDVVTKLDIEDKEYVIVVPSDGSEEEAIALRIENDENGGYSLITIEDEEEFQIVCDAYNTIFSDDEEV</sequence>
<dbReference type="Pfam" id="PF06949">
    <property type="entry name" value="DUF1292"/>
    <property type="match status" value="1"/>
</dbReference>